<dbReference type="PANTHER" id="PTHR10900">
    <property type="entry name" value="PERIOSTIN-RELATED"/>
    <property type="match status" value="1"/>
</dbReference>
<dbReference type="InterPro" id="IPR000782">
    <property type="entry name" value="FAS1_domain"/>
</dbReference>
<dbReference type="PANTHER" id="PTHR10900:SF77">
    <property type="entry name" value="FI19380P1"/>
    <property type="match status" value="1"/>
</dbReference>
<feature type="signal peptide" evidence="1">
    <location>
        <begin position="1"/>
        <end position="25"/>
    </location>
</feature>
<dbReference type="SUPFAM" id="SSF82153">
    <property type="entry name" value="FAS1 domain"/>
    <property type="match status" value="1"/>
</dbReference>
<gene>
    <name evidence="3" type="ORF">H8B15_16895</name>
</gene>
<name>A0ABR7MNE1_9BACT</name>
<dbReference type="RefSeq" id="WP_187320830.1">
    <property type="nucleotide sequence ID" value="NZ_JACSCY010000016.1"/>
</dbReference>
<evidence type="ECO:0000256" key="1">
    <source>
        <dbReference type="SAM" id="SignalP"/>
    </source>
</evidence>
<protein>
    <submittedName>
        <fullName evidence="3">Fasciclin domain-containing protein</fullName>
    </submittedName>
</protein>
<dbReference type="Gene3D" id="2.30.180.10">
    <property type="entry name" value="FAS1 domain"/>
    <property type="match status" value="1"/>
</dbReference>
<feature type="chain" id="PRO_5047484655" evidence="1">
    <location>
        <begin position="26"/>
        <end position="177"/>
    </location>
</feature>
<accession>A0ABR7MNE1</accession>
<evidence type="ECO:0000313" key="3">
    <source>
        <dbReference type="EMBL" id="MBC6612602.1"/>
    </source>
</evidence>
<dbReference type="EMBL" id="JACSCY010000016">
    <property type="protein sequence ID" value="MBC6612602.1"/>
    <property type="molecule type" value="Genomic_DNA"/>
</dbReference>
<dbReference type="Pfam" id="PF02469">
    <property type="entry name" value="Fasciclin"/>
    <property type="match status" value="1"/>
</dbReference>
<dbReference type="InterPro" id="IPR050904">
    <property type="entry name" value="Adhesion/Biosynth-related"/>
</dbReference>
<keyword evidence="1" id="KW-0732">Signal</keyword>
<dbReference type="Proteomes" id="UP000622017">
    <property type="component" value="Unassembled WGS sequence"/>
</dbReference>
<keyword evidence="4" id="KW-1185">Reference proteome</keyword>
<evidence type="ECO:0000313" key="4">
    <source>
        <dbReference type="Proteomes" id="UP000622017"/>
    </source>
</evidence>
<reference evidence="3 4" key="1">
    <citation type="submission" date="2020-08" db="EMBL/GenBank/DDBJ databases">
        <title>Hymenobacter sp.</title>
        <authorList>
            <person name="Kim M.K."/>
        </authorList>
    </citation>
    <scope>NUCLEOTIDE SEQUENCE [LARGE SCALE GENOMIC DNA]</scope>
    <source>
        <strain evidence="3 4">BT507</strain>
    </source>
</reference>
<dbReference type="InterPro" id="IPR036378">
    <property type="entry name" value="FAS1_dom_sf"/>
</dbReference>
<organism evidence="3 4">
    <name type="scientific">Hymenobacter citatus</name>
    <dbReference type="NCBI Taxonomy" id="2763506"/>
    <lineage>
        <taxon>Bacteria</taxon>
        <taxon>Pseudomonadati</taxon>
        <taxon>Bacteroidota</taxon>
        <taxon>Cytophagia</taxon>
        <taxon>Cytophagales</taxon>
        <taxon>Hymenobacteraceae</taxon>
        <taxon>Hymenobacter</taxon>
    </lineage>
</organism>
<dbReference type="SMART" id="SM00554">
    <property type="entry name" value="FAS1"/>
    <property type="match status" value="1"/>
</dbReference>
<feature type="domain" description="FAS1" evidence="2">
    <location>
        <begin position="36"/>
        <end position="173"/>
    </location>
</feature>
<dbReference type="PROSITE" id="PS50213">
    <property type="entry name" value="FAS1"/>
    <property type="match status" value="1"/>
</dbReference>
<proteinExistence type="predicted"/>
<comment type="caution">
    <text evidence="3">The sequence shown here is derived from an EMBL/GenBank/DDBJ whole genome shotgun (WGS) entry which is preliminary data.</text>
</comment>
<evidence type="ECO:0000259" key="2">
    <source>
        <dbReference type="PROSITE" id="PS50213"/>
    </source>
</evidence>
<sequence length="177" mass="18706">MKKLLFTSALCCGLLVAGLDTTAFAQTDAPVTAQANGNLLNMSRLSTNHNTLMKAVKAAGLDEKARGTTKYTVFAPTDAAFNKLPSGKLDELLKPANKKQLALLISYHVVPGSYLAANLKDGQTLTTVQGEKLTVMRQGKSIMIKDAKGNTANVVNTDIIASNGIVQSVDAVLMPTK</sequence>